<evidence type="ECO:0000313" key="1">
    <source>
        <dbReference type="EMBL" id="NMM47459.1"/>
    </source>
</evidence>
<protein>
    <submittedName>
        <fullName evidence="1">Peptidase-C39 like family protein</fullName>
    </submittedName>
</protein>
<gene>
    <name evidence="1" type="ORF">HH304_03545</name>
</gene>
<dbReference type="RefSeq" id="WP_169678082.1">
    <property type="nucleotide sequence ID" value="NZ_JABBNU010000002.1"/>
</dbReference>
<evidence type="ECO:0000313" key="2">
    <source>
        <dbReference type="Proteomes" id="UP000559010"/>
    </source>
</evidence>
<organism evidence="1 2">
    <name type="scientific">Marinigracilibium pacificum</name>
    <dbReference type="NCBI Taxonomy" id="2729599"/>
    <lineage>
        <taxon>Bacteria</taxon>
        <taxon>Pseudomonadati</taxon>
        <taxon>Bacteroidota</taxon>
        <taxon>Cytophagia</taxon>
        <taxon>Cytophagales</taxon>
        <taxon>Flammeovirgaceae</taxon>
        <taxon>Marinigracilibium</taxon>
    </lineage>
</organism>
<dbReference type="AlphaFoldDB" id="A0A848IZP0"/>
<comment type="caution">
    <text evidence="1">The sequence shown here is derived from an EMBL/GenBank/DDBJ whole genome shotgun (WGS) entry which is preliminary data.</text>
</comment>
<accession>A0A848IZP0</accession>
<dbReference type="Gene3D" id="3.90.70.10">
    <property type="entry name" value="Cysteine proteinases"/>
    <property type="match status" value="1"/>
</dbReference>
<reference evidence="1 2" key="1">
    <citation type="submission" date="2020-04" db="EMBL/GenBank/DDBJ databases">
        <title>Flammeovirgaceae bacterium KN852 isolated from deep sea.</title>
        <authorList>
            <person name="Zhang D.-C."/>
        </authorList>
    </citation>
    <scope>NUCLEOTIDE SEQUENCE [LARGE SCALE GENOMIC DNA]</scope>
    <source>
        <strain evidence="1 2">KN852</strain>
    </source>
</reference>
<proteinExistence type="predicted"/>
<name>A0A848IZP0_9BACT</name>
<sequence length="241" mass="26949">MKIDIDIKAQPNDITCGPTALHAVYNYYSKPFSLDTIIDEIPMLDGGGTLGVMLGNHALKNDFNVYLYTYNLNVFDPSWFASEKVDLIEKLRAQLLVKNDERIRSASEYYIKFLQNGGEIIYTQLSPELFTHYLAQEIPLLTGLSATFLYDSMRETPETNQYDDVAGFPSGHFVVISGIDSVENKIVVADPLYKNPLAGKSIYKVGLGHLINSILLGVITYDANILVLIPKDKVDVNIYRG</sequence>
<keyword evidence="2" id="KW-1185">Reference proteome</keyword>
<dbReference type="EMBL" id="JABBNU010000002">
    <property type="protein sequence ID" value="NMM47459.1"/>
    <property type="molecule type" value="Genomic_DNA"/>
</dbReference>
<dbReference type="Proteomes" id="UP000559010">
    <property type="component" value="Unassembled WGS sequence"/>
</dbReference>